<dbReference type="SUPFAM" id="SSF82607">
    <property type="entry name" value="YbaB-like"/>
    <property type="match status" value="1"/>
</dbReference>
<dbReference type="Proteomes" id="UP001499851">
    <property type="component" value="Unassembled WGS sequence"/>
</dbReference>
<evidence type="ECO:0008006" key="3">
    <source>
        <dbReference type="Google" id="ProtNLM"/>
    </source>
</evidence>
<accession>A0ABN2FX72</accession>
<dbReference type="EMBL" id="BAAAQF010000002">
    <property type="protein sequence ID" value="GAA1660735.1"/>
    <property type="molecule type" value="Genomic_DNA"/>
</dbReference>
<comment type="caution">
    <text evidence="1">The sequence shown here is derived from an EMBL/GenBank/DDBJ whole genome shotgun (WGS) entry which is preliminary data.</text>
</comment>
<protein>
    <recommendedName>
        <fullName evidence="3">YbaB/EbfC family DNA-binding protein</fullName>
    </recommendedName>
</protein>
<gene>
    <name evidence="1" type="ORF">GCM10009830_02280</name>
</gene>
<name>A0ABN2FX72_9ACTN</name>
<dbReference type="Pfam" id="PF02575">
    <property type="entry name" value="YbaB_DNA_bd"/>
    <property type="match status" value="1"/>
</dbReference>
<evidence type="ECO:0000313" key="1">
    <source>
        <dbReference type="EMBL" id="GAA1660735.1"/>
    </source>
</evidence>
<dbReference type="InterPro" id="IPR004401">
    <property type="entry name" value="YbaB/EbfC"/>
</dbReference>
<reference evidence="1 2" key="1">
    <citation type="journal article" date="2019" name="Int. J. Syst. Evol. Microbiol.">
        <title>The Global Catalogue of Microorganisms (GCM) 10K type strain sequencing project: providing services to taxonomists for standard genome sequencing and annotation.</title>
        <authorList>
            <consortium name="The Broad Institute Genomics Platform"/>
            <consortium name="The Broad Institute Genome Sequencing Center for Infectious Disease"/>
            <person name="Wu L."/>
            <person name="Ma J."/>
        </authorList>
    </citation>
    <scope>NUCLEOTIDE SEQUENCE [LARGE SCALE GENOMIC DNA]</scope>
    <source>
        <strain evidence="1 2">JCM 16001</strain>
    </source>
</reference>
<dbReference type="RefSeq" id="WP_344480728.1">
    <property type="nucleotide sequence ID" value="NZ_BAAAQF010000002.1"/>
</dbReference>
<organism evidence="1 2">
    <name type="scientific">Glycomyces endophyticus</name>
    <dbReference type="NCBI Taxonomy" id="480996"/>
    <lineage>
        <taxon>Bacteria</taxon>
        <taxon>Bacillati</taxon>
        <taxon>Actinomycetota</taxon>
        <taxon>Actinomycetes</taxon>
        <taxon>Glycomycetales</taxon>
        <taxon>Glycomycetaceae</taxon>
        <taxon>Glycomyces</taxon>
    </lineage>
</organism>
<dbReference type="Gene3D" id="3.30.1310.10">
    <property type="entry name" value="Nucleoid-associated protein YbaB-like domain"/>
    <property type="match status" value="1"/>
</dbReference>
<evidence type="ECO:0000313" key="2">
    <source>
        <dbReference type="Proteomes" id="UP001499851"/>
    </source>
</evidence>
<proteinExistence type="predicted"/>
<keyword evidence="2" id="KW-1185">Reference proteome</keyword>
<dbReference type="InterPro" id="IPR036894">
    <property type="entry name" value="YbaB-like_sf"/>
</dbReference>
<sequence length="133" mass="14890">MSDRERPTDPEAMMRRLEQMQAEAEAMLAKFNELSERLGADAVEVVSEDGRIRVKLDAEGKVAEIGIDEYAMRMRQSLAPTIMALIQEASATHALKMAQMAQSLVGDKIDVMGLVNRDMPEGLRDRARDNLDR</sequence>